<organism evidence="9 10">
    <name type="scientific">Methylobacterium hispanicum</name>
    <dbReference type="NCBI Taxonomy" id="270350"/>
    <lineage>
        <taxon>Bacteria</taxon>
        <taxon>Pseudomonadati</taxon>
        <taxon>Pseudomonadota</taxon>
        <taxon>Alphaproteobacteria</taxon>
        <taxon>Hyphomicrobiales</taxon>
        <taxon>Methylobacteriaceae</taxon>
        <taxon>Methylobacterium</taxon>
    </lineage>
</organism>
<comment type="similarity">
    <text evidence="2">Belongs to the acyltransferase 3 family.</text>
</comment>
<evidence type="ECO:0000256" key="4">
    <source>
        <dbReference type="ARBA" id="ARBA00022692"/>
    </source>
</evidence>
<sequence length="421" mass="43336">MRVVSQSAAGQAVPERTPLAWVEIAKGLCIGLVVLMHATFGLEGALGEQGYAHAIADFAQPFRMPTFFALSGLFLGRALAAGWGPFLERRVFHYLYFYTLWLLIQEAIRFPQLGGGTLAGSLNHFAWSYVEPFSTLWFLYALALFALVTRLAARVATPVVLGVALGLAGSDIRSGWHLLDVACDTYAYFYAGYRLAPQILAFGERMRARPALAAAATAGWLVVNGVLIFRVVPALGCATVGEAPLVALPLGVLGVFGVTALATLLERSAAGPALAYAGYRSIVIYLAAFAPVALLRAGMVRYGVPLDVGTASLALTAAGILLPLALERVLRGTPAACLFVRPSAALRAPALFLGGGGLVGGSLGGGRSSPGGAAAPSAASVVSVAEAGTSLATALGGPPVQRGALVPAGPSLPLALGPRES</sequence>
<feature type="transmembrane region" description="Helical" evidence="7">
    <location>
        <begin position="95"/>
        <end position="114"/>
    </location>
</feature>
<evidence type="ECO:0000259" key="8">
    <source>
        <dbReference type="Pfam" id="PF01757"/>
    </source>
</evidence>
<evidence type="ECO:0000256" key="3">
    <source>
        <dbReference type="ARBA" id="ARBA00022475"/>
    </source>
</evidence>
<gene>
    <name evidence="9" type="ORF">BHAOGJBA_4879</name>
</gene>
<protein>
    <recommendedName>
        <fullName evidence="8">Acyltransferase 3 domain-containing protein</fullName>
    </recommendedName>
</protein>
<dbReference type="GO" id="GO:0005886">
    <property type="term" value="C:plasma membrane"/>
    <property type="evidence" value="ECO:0007669"/>
    <property type="project" value="UniProtKB-SubCell"/>
</dbReference>
<dbReference type="PANTHER" id="PTHR40074:SF4">
    <property type="entry name" value="INNER MEMBRANE PROTEIN YCFT"/>
    <property type="match status" value="1"/>
</dbReference>
<feature type="transmembrane region" description="Helical" evidence="7">
    <location>
        <begin position="134"/>
        <end position="153"/>
    </location>
</feature>
<keyword evidence="3" id="KW-1003">Cell membrane</keyword>
<name>A0AAV4ZU26_9HYPH</name>
<comment type="caution">
    <text evidence="9">The sequence shown here is derived from an EMBL/GenBank/DDBJ whole genome shotgun (WGS) entry which is preliminary data.</text>
</comment>
<dbReference type="EMBL" id="BPQO01000026">
    <property type="protein sequence ID" value="GJD91331.1"/>
    <property type="molecule type" value="Genomic_DNA"/>
</dbReference>
<feature type="transmembrane region" description="Helical" evidence="7">
    <location>
        <begin position="20"/>
        <end position="42"/>
    </location>
</feature>
<dbReference type="Pfam" id="PF01757">
    <property type="entry name" value="Acyl_transf_3"/>
    <property type="match status" value="1"/>
</dbReference>
<evidence type="ECO:0000313" key="10">
    <source>
        <dbReference type="Proteomes" id="UP001055247"/>
    </source>
</evidence>
<keyword evidence="10" id="KW-1185">Reference proteome</keyword>
<feature type="domain" description="Acyltransferase 3" evidence="8">
    <location>
        <begin position="20"/>
        <end position="326"/>
    </location>
</feature>
<feature type="transmembrane region" description="Helical" evidence="7">
    <location>
        <begin position="277"/>
        <end position="296"/>
    </location>
</feature>
<dbReference type="RefSeq" id="WP_238231448.1">
    <property type="nucleotide sequence ID" value="NZ_BPQO01000026.1"/>
</dbReference>
<feature type="transmembrane region" description="Helical" evidence="7">
    <location>
        <begin position="62"/>
        <end position="83"/>
    </location>
</feature>
<evidence type="ECO:0000256" key="2">
    <source>
        <dbReference type="ARBA" id="ARBA00007400"/>
    </source>
</evidence>
<evidence type="ECO:0000256" key="7">
    <source>
        <dbReference type="SAM" id="Phobius"/>
    </source>
</evidence>
<dbReference type="Proteomes" id="UP001055247">
    <property type="component" value="Unassembled WGS sequence"/>
</dbReference>
<dbReference type="PANTHER" id="PTHR40074">
    <property type="entry name" value="O-ACETYLTRANSFERASE WECH"/>
    <property type="match status" value="1"/>
</dbReference>
<evidence type="ECO:0000313" key="9">
    <source>
        <dbReference type="EMBL" id="GJD91331.1"/>
    </source>
</evidence>
<dbReference type="AlphaFoldDB" id="A0AAV4ZU26"/>
<feature type="transmembrane region" description="Helical" evidence="7">
    <location>
        <begin position="244"/>
        <end position="265"/>
    </location>
</feature>
<reference evidence="9" key="2">
    <citation type="submission" date="2021-08" db="EMBL/GenBank/DDBJ databases">
        <authorList>
            <person name="Tani A."/>
            <person name="Ola A."/>
            <person name="Ogura Y."/>
            <person name="Katsura K."/>
            <person name="Hayashi T."/>
        </authorList>
    </citation>
    <scope>NUCLEOTIDE SEQUENCE</scope>
    <source>
        <strain evidence="9">DSM 16372</strain>
    </source>
</reference>
<keyword evidence="4 7" id="KW-0812">Transmembrane</keyword>
<evidence type="ECO:0000256" key="5">
    <source>
        <dbReference type="ARBA" id="ARBA00022989"/>
    </source>
</evidence>
<comment type="subcellular location">
    <subcellularLocation>
        <location evidence="1">Cell membrane</location>
        <topology evidence="1">Multi-pass membrane protein</topology>
    </subcellularLocation>
</comment>
<dbReference type="InterPro" id="IPR002656">
    <property type="entry name" value="Acyl_transf_3_dom"/>
</dbReference>
<dbReference type="GO" id="GO:0016413">
    <property type="term" value="F:O-acetyltransferase activity"/>
    <property type="evidence" value="ECO:0007669"/>
    <property type="project" value="TreeGrafter"/>
</dbReference>
<reference evidence="9" key="1">
    <citation type="journal article" date="2016" name="Front. Microbiol.">
        <title>Genome Sequence of the Piezophilic, Mesophilic Sulfate-Reducing Bacterium Desulfovibrio indicus J2T.</title>
        <authorList>
            <person name="Cao J."/>
            <person name="Maignien L."/>
            <person name="Shao Z."/>
            <person name="Alain K."/>
            <person name="Jebbar M."/>
        </authorList>
    </citation>
    <scope>NUCLEOTIDE SEQUENCE</scope>
    <source>
        <strain evidence="9">DSM 16372</strain>
    </source>
</reference>
<feature type="transmembrane region" description="Helical" evidence="7">
    <location>
        <begin position="211"/>
        <end position="232"/>
    </location>
</feature>
<accession>A0AAV4ZU26</accession>
<feature type="transmembrane region" description="Helical" evidence="7">
    <location>
        <begin position="308"/>
        <end position="326"/>
    </location>
</feature>
<evidence type="ECO:0000256" key="6">
    <source>
        <dbReference type="ARBA" id="ARBA00023136"/>
    </source>
</evidence>
<keyword evidence="6 7" id="KW-0472">Membrane</keyword>
<evidence type="ECO:0000256" key="1">
    <source>
        <dbReference type="ARBA" id="ARBA00004651"/>
    </source>
</evidence>
<proteinExistence type="inferred from homology"/>
<dbReference type="GO" id="GO:0009246">
    <property type="term" value="P:enterobacterial common antigen biosynthetic process"/>
    <property type="evidence" value="ECO:0007669"/>
    <property type="project" value="TreeGrafter"/>
</dbReference>
<keyword evidence="5 7" id="KW-1133">Transmembrane helix</keyword>